<feature type="non-terminal residue" evidence="1">
    <location>
        <position position="45"/>
    </location>
</feature>
<proteinExistence type="predicted"/>
<sequence>MSLRINEIAVHQLAKNEQEELVVIFGLPESQIQPNHEAIVEMLHR</sequence>
<comment type="caution">
    <text evidence="1">The sequence shown here is derived from an EMBL/GenBank/DDBJ whole genome shotgun (WGS) entry which is preliminary data.</text>
</comment>
<reference evidence="1" key="1">
    <citation type="journal article" date="2021" name="PeerJ">
        <title>Analysis of 44 Vibrio anguillarum genomes reveals high genetic diversity.</title>
        <authorList>
            <person name="Hansen M.J."/>
            <person name="Dalsgaard I."/>
        </authorList>
    </citation>
    <scope>NUCLEOTIDE SEQUENCE</scope>
    <source>
        <strain evidence="1">850617-1/1</strain>
    </source>
</reference>
<evidence type="ECO:0000313" key="1">
    <source>
        <dbReference type="EMBL" id="MBF4438459.1"/>
    </source>
</evidence>
<evidence type="ECO:0000313" key="2">
    <source>
        <dbReference type="Proteomes" id="UP000786185"/>
    </source>
</evidence>
<accession>A0AAW4BME1</accession>
<dbReference type="EMBL" id="SCLC01002123">
    <property type="protein sequence ID" value="MBF4438459.1"/>
    <property type="molecule type" value="Genomic_DNA"/>
</dbReference>
<gene>
    <name evidence="1" type="ORF">ERJ77_29020</name>
</gene>
<protein>
    <submittedName>
        <fullName evidence="1">Nucleoid-associated protein YejK</fullName>
    </submittedName>
</protein>
<dbReference type="AlphaFoldDB" id="A0AAW4BME1"/>
<organism evidence="1 2">
    <name type="scientific">Vibrio anguillarum</name>
    <name type="common">Listonella anguillarum</name>
    <dbReference type="NCBI Taxonomy" id="55601"/>
    <lineage>
        <taxon>Bacteria</taxon>
        <taxon>Pseudomonadati</taxon>
        <taxon>Pseudomonadota</taxon>
        <taxon>Gammaproteobacteria</taxon>
        <taxon>Vibrionales</taxon>
        <taxon>Vibrionaceae</taxon>
        <taxon>Vibrio</taxon>
    </lineage>
</organism>
<name>A0AAW4BME1_VIBAN</name>
<dbReference type="Proteomes" id="UP000786185">
    <property type="component" value="Unassembled WGS sequence"/>
</dbReference>